<sequence>MCATAVARRLQQ</sequence>
<evidence type="ECO:0000313" key="1">
    <source>
        <dbReference type="EMBL" id="MCI60400.1"/>
    </source>
</evidence>
<comment type="caution">
    <text evidence="1">The sequence shown here is derived from an EMBL/GenBank/DDBJ whole genome shotgun (WGS) entry which is preliminary data.</text>
</comment>
<organism evidence="1 2">
    <name type="scientific">Trifolium medium</name>
    <dbReference type="NCBI Taxonomy" id="97028"/>
    <lineage>
        <taxon>Eukaryota</taxon>
        <taxon>Viridiplantae</taxon>
        <taxon>Streptophyta</taxon>
        <taxon>Embryophyta</taxon>
        <taxon>Tracheophyta</taxon>
        <taxon>Spermatophyta</taxon>
        <taxon>Magnoliopsida</taxon>
        <taxon>eudicotyledons</taxon>
        <taxon>Gunneridae</taxon>
        <taxon>Pentapetalae</taxon>
        <taxon>rosids</taxon>
        <taxon>fabids</taxon>
        <taxon>Fabales</taxon>
        <taxon>Fabaceae</taxon>
        <taxon>Papilionoideae</taxon>
        <taxon>50 kb inversion clade</taxon>
        <taxon>NPAAA clade</taxon>
        <taxon>Hologalegina</taxon>
        <taxon>IRL clade</taxon>
        <taxon>Trifolieae</taxon>
        <taxon>Trifolium</taxon>
    </lineage>
</organism>
<feature type="non-terminal residue" evidence="1">
    <location>
        <position position="12"/>
    </location>
</feature>
<reference evidence="1 2" key="1">
    <citation type="journal article" date="2018" name="Front. Plant Sci.">
        <title>Red Clover (Trifolium pratense) and Zigzag Clover (T. medium) - A Picture of Genomic Similarities and Differences.</title>
        <authorList>
            <person name="Dluhosova J."/>
            <person name="Istvanek J."/>
            <person name="Nedelnik J."/>
            <person name="Repkova J."/>
        </authorList>
    </citation>
    <scope>NUCLEOTIDE SEQUENCE [LARGE SCALE GENOMIC DNA]</scope>
    <source>
        <strain evidence="2">cv. 10/8</strain>
        <tissue evidence="1">Leaf</tissue>
    </source>
</reference>
<name>A0A392TJV5_9FABA</name>
<dbReference type="EMBL" id="LXQA010580750">
    <property type="protein sequence ID" value="MCI60400.1"/>
    <property type="molecule type" value="Genomic_DNA"/>
</dbReference>
<protein>
    <submittedName>
        <fullName evidence="1">Uncharacterized protein</fullName>
    </submittedName>
</protein>
<accession>A0A392TJV5</accession>
<keyword evidence="2" id="KW-1185">Reference proteome</keyword>
<proteinExistence type="predicted"/>
<evidence type="ECO:0000313" key="2">
    <source>
        <dbReference type="Proteomes" id="UP000265520"/>
    </source>
</evidence>
<dbReference type="Proteomes" id="UP000265520">
    <property type="component" value="Unassembled WGS sequence"/>
</dbReference>